<dbReference type="Gene3D" id="3.40.50.620">
    <property type="entry name" value="HUPs"/>
    <property type="match status" value="1"/>
</dbReference>
<accession>A0A7X0T7R0</accession>
<dbReference type="Pfam" id="PF02698">
    <property type="entry name" value="DUF218"/>
    <property type="match status" value="1"/>
</dbReference>
<reference evidence="3 4" key="1">
    <citation type="submission" date="2020-03" db="EMBL/GenBank/DDBJ databases">
        <title>Soil Listeria distribution.</title>
        <authorList>
            <person name="Liao J."/>
            <person name="Wiedmann M."/>
        </authorList>
    </citation>
    <scope>NUCLEOTIDE SEQUENCE [LARGE SCALE GENOMIC DNA]</scope>
    <source>
        <strain evidence="3 4">FSL L7-1829</strain>
    </source>
</reference>
<proteinExistence type="predicted"/>
<gene>
    <name evidence="3" type="ORF">HB853_07985</name>
</gene>
<dbReference type="RefSeq" id="WP_185305297.1">
    <property type="nucleotide sequence ID" value="NZ_JACTIQ010000004.1"/>
</dbReference>
<feature type="transmembrane region" description="Helical" evidence="1">
    <location>
        <begin position="7"/>
        <end position="27"/>
    </location>
</feature>
<comment type="caution">
    <text evidence="3">The sequence shown here is derived from an EMBL/GenBank/DDBJ whole genome shotgun (WGS) entry which is preliminary data.</text>
</comment>
<evidence type="ECO:0000256" key="1">
    <source>
        <dbReference type="SAM" id="Phobius"/>
    </source>
</evidence>
<dbReference type="PANTHER" id="PTHR30336:SF4">
    <property type="entry name" value="ENVELOPE BIOGENESIS FACTOR ELYC"/>
    <property type="match status" value="1"/>
</dbReference>
<dbReference type="GO" id="GO:0000270">
    <property type="term" value="P:peptidoglycan metabolic process"/>
    <property type="evidence" value="ECO:0007669"/>
    <property type="project" value="TreeGrafter"/>
</dbReference>
<dbReference type="EMBL" id="JAAROP010000006">
    <property type="protein sequence ID" value="MBC1322881.1"/>
    <property type="molecule type" value="Genomic_DNA"/>
</dbReference>
<dbReference type="InterPro" id="IPR003848">
    <property type="entry name" value="DUF218"/>
</dbReference>
<dbReference type="GO" id="GO:0043164">
    <property type="term" value="P:Gram-negative-bacterium-type cell wall biogenesis"/>
    <property type="evidence" value="ECO:0007669"/>
    <property type="project" value="TreeGrafter"/>
</dbReference>
<name>A0A7X0T7R0_LISWE</name>
<feature type="domain" description="DUF218" evidence="2">
    <location>
        <begin position="39"/>
        <end position="166"/>
    </location>
</feature>
<dbReference type="CDD" id="cd06259">
    <property type="entry name" value="YdcF-like"/>
    <property type="match status" value="1"/>
</dbReference>
<keyword evidence="1" id="KW-0812">Transmembrane</keyword>
<keyword evidence="1" id="KW-0472">Membrane</keyword>
<sequence length="189" mass="21132">MILLRRIFFILIISGCIYLIIVGAFMYSGMRAKPVEAADTVLILGAKVEGDPAVPSLVLKERLDEAVTYLNDYPKTKVVVSGGQGADERATEASVMEEYLVNEGIARNRIETENKSKRTEENIKYSNEKFDLGKTVIVSSDYHMYRALMLANRQGIDVSGLPAKSRTPAKYKGSMREVLSITYAWVFDH</sequence>
<evidence type="ECO:0000313" key="4">
    <source>
        <dbReference type="Proteomes" id="UP000522007"/>
    </source>
</evidence>
<protein>
    <submittedName>
        <fullName evidence="3">YdcF family protein</fullName>
    </submittedName>
</protein>
<dbReference type="Proteomes" id="UP000522007">
    <property type="component" value="Unassembled WGS sequence"/>
</dbReference>
<dbReference type="InterPro" id="IPR014729">
    <property type="entry name" value="Rossmann-like_a/b/a_fold"/>
</dbReference>
<organism evidence="3 4">
    <name type="scientific">Listeria welshimeri</name>
    <dbReference type="NCBI Taxonomy" id="1643"/>
    <lineage>
        <taxon>Bacteria</taxon>
        <taxon>Bacillati</taxon>
        <taxon>Bacillota</taxon>
        <taxon>Bacilli</taxon>
        <taxon>Bacillales</taxon>
        <taxon>Listeriaceae</taxon>
        <taxon>Listeria</taxon>
    </lineage>
</organism>
<dbReference type="GO" id="GO:0005886">
    <property type="term" value="C:plasma membrane"/>
    <property type="evidence" value="ECO:0007669"/>
    <property type="project" value="TreeGrafter"/>
</dbReference>
<dbReference type="AlphaFoldDB" id="A0A7X0T7R0"/>
<dbReference type="PANTHER" id="PTHR30336">
    <property type="entry name" value="INNER MEMBRANE PROTEIN, PROBABLE PERMEASE"/>
    <property type="match status" value="1"/>
</dbReference>
<evidence type="ECO:0000259" key="2">
    <source>
        <dbReference type="Pfam" id="PF02698"/>
    </source>
</evidence>
<dbReference type="InterPro" id="IPR051599">
    <property type="entry name" value="Cell_Envelope_Assoc"/>
</dbReference>
<keyword evidence="1" id="KW-1133">Transmembrane helix</keyword>
<evidence type="ECO:0000313" key="3">
    <source>
        <dbReference type="EMBL" id="MBC1322881.1"/>
    </source>
</evidence>